<evidence type="ECO:0000256" key="3">
    <source>
        <dbReference type="ARBA" id="ARBA00022960"/>
    </source>
</evidence>
<dbReference type="EC" id="5.1.1.3" evidence="2 7"/>
<feature type="binding site" evidence="7">
    <location>
        <begin position="8"/>
        <end position="9"/>
    </location>
    <ligand>
        <name>substrate</name>
    </ligand>
</feature>
<organism evidence="8 9">
    <name type="scientific">Bhargavaea beijingensis</name>
    <dbReference type="NCBI Taxonomy" id="426756"/>
    <lineage>
        <taxon>Bacteria</taxon>
        <taxon>Bacillati</taxon>
        <taxon>Bacillota</taxon>
        <taxon>Bacilli</taxon>
        <taxon>Bacillales</taxon>
        <taxon>Caryophanaceae</taxon>
        <taxon>Bhargavaea</taxon>
    </lineage>
</organism>
<comment type="function">
    <text evidence="7">Provides the (R)-glutamate required for cell wall biosynthesis.</text>
</comment>
<evidence type="ECO:0000313" key="9">
    <source>
        <dbReference type="Proteomes" id="UP000198823"/>
    </source>
</evidence>
<dbReference type="FunFam" id="3.40.50.1860:FF:000001">
    <property type="entry name" value="Glutamate racemase"/>
    <property type="match status" value="1"/>
</dbReference>
<feature type="binding site" evidence="7">
    <location>
        <begin position="72"/>
        <end position="73"/>
    </location>
    <ligand>
        <name>substrate</name>
    </ligand>
</feature>
<dbReference type="SUPFAM" id="SSF53681">
    <property type="entry name" value="Aspartate/glutamate racemase"/>
    <property type="match status" value="2"/>
</dbReference>
<keyword evidence="5 7" id="KW-0413">Isomerase</keyword>
<dbReference type="NCBIfam" id="TIGR00067">
    <property type="entry name" value="glut_race"/>
    <property type="match status" value="1"/>
</dbReference>
<keyword evidence="6 7" id="KW-0961">Cell wall biogenesis/degradation</keyword>
<keyword evidence="4 7" id="KW-0573">Peptidoglycan synthesis</keyword>
<gene>
    <name evidence="7" type="primary">murI</name>
    <name evidence="8" type="ORF">SAMN04488126_10156</name>
</gene>
<protein>
    <recommendedName>
        <fullName evidence="2 7">Glutamate racemase</fullName>
        <ecNumber evidence="2 7">5.1.1.3</ecNumber>
    </recommendedName>
</protein>
<dbReference type="GO" id="GO:0071555">
    <property type="term" value="P:cell wall organization"/>
    <property type="evidence" value="ECO:0007669"/>
    <property type="project" value="UniProtKB-KW"/>
</dbReference>
<dbReference type="PANTHER" id="PTHR21198">
    <property type="entry name" value="GLUTAMATE RACEMASE"/>
    <property type="match status" value="1"/>
</dbReference>
<feature type="binding site" evidence="7">
    <location>
        <begin position="40"/>
        <end position="41"/>
    </location>
    <ligand>
        <name>substrate</name>
    </ligand>
</feature>
<dbReference type="AlphaFoldDB" id="A0A1G6XGW5"/>
<dbReference type="Gene3D" id="3.40.50.1860">
    <property type="match status" value="2"/>
</dbReference>
<feature type="binding site" evidence="7">
    <location>
        <begin position="183"/>
        <end position="184"/>
    </location>
    <ligand>
        <name>substrate</name>
    </ligand>
</feature>
<evidence type="ECO:0000313" key="8">
    <source>
        <dbReference type="EMBL" id="SDD77458.1"/>
    </source>
</evidence>
<dbReference type="InterPro" id="IPR015942">
    <property type="entry name" value="Asp/Glu/hydantoin_racemase"/>
</dbReference>
<dbReference type="PROSITE" id="PS00923">
    <property type="entry name" value="ASP_GLU_RACEMASE_1"/>
    <property type="match status" value="1"/>
</dbReference>
<dbReference type="EMBL" id="FNAR01000001">
    <property type="protein sequence ID" value="SDD77458.1"/>
    <property type="molecule type" value="Genomic_DNA"/>
</dbReference>
<sequence length="264" mass="29464">MKRIAIIDSGSGGLTVANELFGRLPDERIIYVGDHGNCPYGNKSADEIKKLVFGVIRFLEQFELKMLIVACNTASALMLDELKERMDVPVIGVIEPGAEMAARATLNRRIGVIATQRTVESHMYRKNILENRDGLGVYEQACPKLVSYLENEGTLEEAITEALEEYLDPLREKQVDTLVMGCTHYPLAEQQIRRVWGRDVNLVDPARATVAHAAKVLRENGDLAVAPEGEHLFCTTGDVTDFDEKVKRWTPISRPVVRHAETGF</sequence>
<dbReference type="OrthoDB" id="9801055at2"/>
<evidence type="ECO:0000256" key="5">
    <source>
        <dbReference type="ARBA" id="ARBA00023235"/>
    </source>
</evidence>
<comment type="similarity">
    <text evidence="7">Belongs to the aspartate/glutamate racemases family.</text>
</comment>
<dbReference type="GO" id="GO:0008360">
    <property type="term" value="P:regulation of cell shape"/>
    <property type="evidence" value="ECO:0007669"/>
    <property type="project" value="UniProtKB-KW"/>
</dbReference>
<dbReference type="GO" id="GO:0008881">
    <property type="term" value="F:glutamate racemase activity"/>
    <property type="evidence" value="ECO:0007669"/>
    <property type="project" value="UniProtKB-UniRule"/>
</dbReference>
<evidence type="ECO:0000256" key="1">
    <source>
        <dbReference type="ARBA" id="ARBA00001602"/>
    </source>
</evidence>
<dbReference type="STRING" id="426756.SAMN04488126_10156"/>
<evidence type="ECO:0000256" key="2">
    <source>
        <dbReference type="ARBA" id="ARBA00013090"/>
    </source>
</evidence>
<proteinExistence type="inferred from homology"/>
<keyword evidence="3 7" id="KW-0133">Cell shape</keyword>
<feature type="active site" description="Proton donor/acceptor" evidence="7">
    <location>
        <position position="182"/>
    </location>
</feature>
<dbReference type="InterPro" id="IPR018187">
    <property type="entry name" value="Asp/Glu_racemase_AS_1"/>
</dbReference>
<dbReference type="PANTHER" id="PTHR21198:SF2">
    <property type="entry name" value="GLUTAMATE RACEMASE"/>
    <property type="match status" value="1"/>
</dbReference>
<dbReference type="Pfam" id="PF01177">
    <property type="entry name" value="Asp_Glu_race"/>
    <property type="match status" value="1"/>
</dbReference>
<dbReference type="InterPro" id="IPR001920">
    <property type="entry name" value="Asp/Glu_race"/>
</dbReference>
<reference evidence="8 9" key="1">
    <citation type="submission" date="2016-10" db="EMBL/GenBank/DDBJ databases">
        <authorList>
            <person name="de Groot N.N."/>
        </authorList>
    </citation>
    <scope>NUCLEOTIDE SEQUENCE [LARGE SCALE GENOMIC DNA]</scope>
    <source>
        <strain evidence="8 9">CGMCC 1.6762</strain>
    </source>
</reference>
<name>A0A1G6XGW5_9BACL</name>
<dbReference type="InterPro" id="IPR004391">
    <property type="entry name" value="Glu_race"/>
</dbReference>
<dbReference type="UniPathway" id="UPA00219"/>
<dbReference type="Proteomes" id="UP000198823">
    <property type="component" value="Unassembled WGS sequence"/>
</dbReference>
<dbReference type="RefSeq" id="WP_092092797.1">
    <property type="nucleotide sequence ID" value="NZ_FNAR01000001.1"/>
</dbReference>
<comment type="pathway">
    <text evidence="7">Cell wall biogenesis; peptidoglycan biosynthesis.</text>
</comment>
<evidence type="ECO:0000256" key="4">
    <source>
        <dbReference type="ARBA" id="ARBA00022984"/>
    </source>
</evidence>
<feature type="active site" description="Proton donor/acceptor" evidence="7">
    <location>
        <position position="71"/>
    </location>
</feature>
<evidence type="ECO:0000256" key="6">
    <source>
        <dbReference type="ARBA" id="ARBA00023316"/>
    </source>
</evidence>
<evidence type="ECO:0000256" key="7">
    <source>
        <dbReference type="HAMAP-Rule" id="MF_00258"/>
    </source>
</evidence>
<comment type="catalytic activity">
    <reaction evidence="1 7">
        <text>L-glutamate = D-glutamate</text>
        <dbReference type="Rhea" id="RHEA:12813"/>
        <dbReference type="ChEBI" id="CHEBI:29985"/>
        <dbReference type="ChEBI" id="CHEBI:29986"/>
        <dbReference type="EC" id="5.1.1.3"/>
    </reaction>
</comment>
<dbReference type="GO" id="GO:0009252">
    <property type="term" value="P:peptidoglycan biosynthetic process"/>
    <property type="evidence" value="ECO:0007669"/>
    <property type="project" value="UniProtKB-UniRule"/>
</dbReference>
<accession>A0A1G6XGW5</accession>
<dbReference type="HAMAP" id="MF_00258">
    <property type="entry name" value="Glu_racemase"/>
    <property type="match status" value="1"/>
</dbReference>